<reference evidence="2 3" key="1">
    <citation type="submission" date="2023-11" db="EMBL/GenBank/DDBJ databases">
        <title>Novel species in genus Nocardioides.</title>
        <authorList>
            <person name="Zhou H."/>
        </authorList>
    </citation>
    <scope>NUCLEOTIDE SEQUENCE [LARGE SCALE GENOMIC DNA]</scope>
    <source>
        <strain evidence="2 3">S-58</strain>
    </source>
</reference>
<keyword evidence="1" id="KW-0812">Transmembrane</keyword>
<keyword evidence="1" id="KW-1133">Transmembrane helix</keyword>
<sequence>MSPIPAHLLVALAFTVVVGLVSGGTWPYFVMGAGLALSLWVMLFAGSWAGPERETHGRTSASHYAVAAAVALVLGYAMYVVGDGASWWATGVILAGVLVPAGLVASRSRAGDGA</sequence>
<organism evidence="2 3">
    <name type="scientific">Nocardioides renjunii</name>
    <dbReference type="NCBI Taxonomy" id="3095075"/>
    <lineage>
        <taxon>Bacteria</taxon>
        <taxon>Bacillati</taxon>
        <taxon>Actinomycetota</taxon>
        <taxon>Actinomycetes</taxon>
        <taxon>Propionibacteriales</taxon>
        <taxon>Nocardioidaceae</taxon>
        <taxon>Nocardioides</taxon>
    </lineage>
</organism>
<comment type="caution">
    <text evidence="2">The sequence shown here is derived from an EMBL/GenBank/DDBJ whole genome shotgun (WGS) entry which is preliminary data.</text>
</comment>
<protein>
    <submittedName>
        <fullName evidence="2">Uncharacterized protein</fullName>
    </submittedName>
</protein>
<dbReference type="RefSeq" id="WP_172270971.1">
    <property type="nucleotide sequence ID" value="NZ_CP141058.1"/>
</dbReference>
<dbReference type="EMBL" id="JAXQPW010000004">
    <property type="protein sequence ID" value="MDZ5662444.1"/>
    <property type="molecule type" value="Genomic_DNA"/>
</dbReference>
<evidence type="ECO:0000256" key="1">
    <source>
        <dbReference type="SAM" id="Phobius"/>
    </source>
</evidence>
<name>A0ABU5KBV8_9ACTN</name>
<feature type="transmembrane region" description="Helical" evidence="1">
    <location>
        <begin position="61"/>
        <end position="79"/>
    </location>
</feature>
<dbReference type="Proteomes" id="UP001291999">
    <property type="component" value="Unassembled WGS sequence"/>
</dbReference>
<feature type="transmembrane region" description="Helical" evidence="1">
    <location>
        <begin position="85"/>
        <end position="105"/>
    </location>
</feature>
<gene>
    <name evidence="2" type="ORF">SFC79_11780</name>
</gene>
<proteinExistence type="predicted"/>
<keyword evidence="3" id="KW-1185">Reference proteome</keyword>
<feature type="transmembrane region" description="Helical" evidence="1">
    <location>
        <begin position="29"/>
        <end position="49"/>
    </location>
</feature>
<keyword evidence="1" id="KW-0472">Membrane</keyword>
<evidence type="ECO:0000313" key="2">
    <source>
        <dbReference type="EMBL" id="MDZ5662444.1"/>
    </source>
</evidence>
<accession>A0ABU5KBV8</accession>
<evidence type="ECO:0000313" key="3">
    <source>
        <dbReference type="Proteomes" id="UP001291999"/>
    </source>
</evidence>